<protein>
    <submittedName>
        <fullName evidence="2">6-phosphogluconolactonase (Cycloisomerase 2 family)</fullName>
    </submittedName>
</protein>
<dbReference type="GO" id="GO:0005829">
    <property type="term" value="C:cytosol"/>
    <property type="evidence" value="ECO:0007669"/>
    <property type="project" value="TreeGrafter"/>
</dbReference>
<keyword evidence="3" id="KW-1185">Reference proteome</keyword>
<dbReference type="InterPro" id="IPR050282">
    <property type="entry name" value="Cycloisomerase_2"/>
</dbReference>
<comment type="caution">
    <text evidence="2">The sequence shown here is derived from an EMBL/GenBank/DDBJ whole genome shotgun (WGS) entry which is preliminary data.</text>
</comment>
<dbReference type="InterPro" id="IPR015943">
    <property type="entry name" value="WD40/YVTN_repeat-like_dom_sf"/>
</dbReference>
<name>A0A7W3LR52_ACTNM</name>
<dbReference type="RefSeq" id="WP_182845002.1">
    <property type="nucleotide sequence ID" value="NZ_BAAALP010000024.1"/>
</dbReference>
<accession>A0A7W3LR52</accession>
<dbReference type="AlphaFoldDB" id="A0A7W3LR52"/>
<dbReference type="InterPro" id="IPR011048">
    <property type="entry name" value="Haem_d1_sf"/>
</dbReference>
<dbReference type="PANTHER" id="PTHR30344:SF1">
    <property type="entry name" value="6-PHOSPHOGLUCONOLACTONASE"/>
    <property type="match status" value="1"/>
</dbReference>
<dbReference type="Pfam" id="PF10282">
    <property type="entry name" value="Lactonase"/>
    <property type="match status" value="1"/>
</dbReference>
<dbReference type="GO" id="GO:0017057">
    <property type="term" value="F:6-phosphogluconolactonase activity"/>
    <property type="evidence" value="ECO:0007669"/>
    <property type="project" value="TreeGrafter"/>
</dbReference>
<dbReference type="Proteomes" id="UP000572680">
    <property type="component" value="Unassembled WGS sequence"/>
</dbReference>
<keyword evidence="2" id="KW-0413">Isomerase</keyword>
<comment type="similarity">
    <text evidence="1">Belongs to the cycloisomerase 2 family.</text>
</comment>
<dbReference type="GO" id="GO:0016853">
    <property type="term" value="F:isomerase activity"/>
    <property type="evidence" value="ECO:0007669"/>
    <property type="project" value="UniProtKB-KW"/>
</dbReference>
<dbReference type="InterPro" id="IPR019405">
    <property type="entry name" value="Lactonase_7-beta_prop"/>
</dbReference>
<dbReference type="EMBL" id="JACJIA010000005">
    <property type="protein sequence ID" value="MBA8952759.1"/>
    <property type="molecule type" value="Genomic_DNA"/>
</dbReference>
<evidence type="ECO:0000256" key="1">
    <source>
        <dbReference type="ARBA" id="ARBA00005564"/>
    </source>
</evidence>
<reference evidence="2 3" key="1">
    <citation type="submission" date="2020-08" db="EMBL/GenBank/DDBJ databases">
        <title>Genomic Encyclopedia of Type Strains, Phase IV (KMG-IV): sequencing the most valuable type-strain genomes for metagenomic binning, comparative biology and taxonomic classification.</title>
        <authorList>
            <person name="Goeker M."/>
        </authorList>
    </citation>
    <scope>NUCLEOTIDE SEQUENCE [LARGE SCALE GENOMIC DNA]</scope>
    <source>
        <strain evidence="2 3">DSM 44197</strain>
    </source>
</reference>
<sequence length="342" mass="35380">MDERRFWVGTYTGAMGPGEGVYLVRRGPDGALRDPVLAARATSPSYLARHPRLEVLYAVGEDAEGSVTAFAVEDGARLRPLGSRPVPADPCHLAVSPDGATLLVASYTAGTVAAQRLDAAGAFTGDPALFQGSGGGPRADRQEGPHAHAVAWAPDGTVLSVDLGADLVRAFRRTPGGLEPVAEIPVPAGYGPRHLVVRPGGQVYLLTELEPRVLVLTPGDSYADLKVTAESPATAGDPGPGSLCAAIRLGGDGRFVYTSTRGADVVTTHRVLDGGARLEPVADVPTGASWPRDFVLDGPWLHVAHQHAGDVRTFRLDEETGVPAPVGGTVAVPAPVCLLPAS</sequence>
<evidence type="ECO:0000313" key="3">
    <source>
        <dbReference type="Proteomes" id="UP000572680"/>
    </source>
</evidence>
<gene>
    <name evidence="2" type="ORF">HNR61_004405</name>
</gene>
<dbReference type="Gene3D" id="2.130.10.10">
    <property type="entry name" value="YVTN repeat-like/Quinoprotein amine dehydrogenase"/>
    <property type="match status" value="1"/>
</dbReference>
<organism evidence="2 3">
    <name type="scientific">Actinomadura namibiensis</name>
    <dbReference type="NCBI Taxonomy" id="182080"/>
    <lineage>
        <taxon>Bacteria</taxon>
        <taxon>Bacillati</taxon>
        <taxon>Actinomycetota</taxon>
        <taxon>Actinomycetes</taxon>
        <taxon>Streptosporangiales</taxon>
        <taxon>Thermomonosporaceae</taxon>
        <taxon>Actinomadura</taxon>
    </lineage>
</organism>
<dbReference type="PANTHER" id="PTHR30344">
    <property type="entry name" value="6-PHOSPHOGLUCONOLACTONASE-RELATED"/>
    <property type="match status" value="1"/>
</dbReference>
<dbReference type="SUPFAM" id="SSF51004">
    <property type="entry name" value="C-terminal (heme d1) domain of cytochrome cd1-nitrite reductase"/>
    <property type="match status" value="1"/>
</dbReference>
<proteinExistence type="inferred from homology"/>
<evidence type="ECO:0000313" key="2">
    <source>
        <dbReference type="EMBL" id="MBA8952759.1"/>
    </source>
</evidence>